<sequence length="339" mass="35897">MNTTAGGNAATPGIRYLSESDVVSVLDMGRAIDALEDILRLQGAGQARNVPKTLASWGEGNSMHALGSVMTDQGYAGFKTWVYAKDGGGSIFSLFDALKGTLLAIIEARALGMLRTAAIAGVATRLLAPGDVRRAALIGAGPQAVTQLAALAAVQELDEVRVFSRNVEKCRAFVDGLAGRYRCTLRPCATPEEALDGAGIATLITRAPDPFISAAMLRDCRHINAMGAILPAKAELHRDVLESAARYVVDDLENARRGSRELRERFGPGPDGWERVEVLSDLLAAGRQPPVGGLTFFKGMGMGLSDLAMARAVYESAQQRGLGALLPAQTRRNLLLDPA</sequence>
<dbReference type="EMBL" id="JBHSBV010000002">
    <property type="protein sequence ID" value="MFC4200706.1"/>
    <property type="molecule type" value="Genomic_DNA"/>
</dbReference>
<dbReference type="PIRSF" id="PIRSF001439">
    <property type="entry name" value="CryM"/>
    <property type="match status" value="1"/>
</dbReference>
<proteinExistence type="predicted"/>
<dbReference type="InterPro" id="IPR003462">
    <property type="entry name" value="ODC_Mu_crystall"/>
</dbReference>
<dbReference type="Pfam" id="PF02423">
    <property type="entry name" value="OCD_Mu_crystall"/>
    <property type="match status" value="1"/>
</dbReference>
<protein>
    <submittedName>
        <fullName evidence="1">Ornithine cyclodeaminase family protein</fullName>
    </submittedName>
</protein>
<evidence type="ECO:0000313" key="2">
    <source>
        <dbReference type="Proteomes" id="UP001595848"/>
    </source>
</evidence>
<dbReference type="InterPro" id="IPR023401">
    <property type="entry name" value="ODC_N"/>
</dbReference>
<organism evidence="1 2">
    <name type="scientific">Candidimonas humi</name>
    <dbReference type="NCBI Taxonomy" id="683355"/>
    <lineage>
        <taxon>Bacteria</taxon>
        <taxon>Pseudomonadati</taxon>
        <taxon>Pseudomonadota</taxon>
        <taxon>Betaproteobacteria</taxon>
        <taxon>Burkholderiales</taxon>
        <taxon>Alcaligenaceae</taxon>
        <taxon>Candidimonas</taxon>
    </lineage>
</organism>
<dbReference type="RefSeq" id="WP_343218708.1">
    <property type="nucleotide sequence ID" value="NZ_JAHTBN010000003.1"/>
</dbReference>
<keyword evidence="2" id="KW-1185">Reference proteome</keyword>
<dbReference type="InterPro" id="IPR036291">
    <property type="entry name" value="NAD(P)-bd_dom_sf"/>
</dbReference>
<gene>
    <name evidence="1" type="ORF">ACFOY1_07055</name>
</gene>
<dbReference type="Gene3D" id="3.30.1780.10">
    <property type="entry name" value="ornithine cyclodeaminase, domain 1"/>
    <property type="match status" value="1"/>
</dbReference>
<dbReference type="PANTHER" id="PTHR13812:SF19">
    <property type="entry name" value="KETIMINE REDUCTASE MU-CRYSTALLIN"/>
    <property type="match status" value="1"/>
</dbReference>
<dbReference type="SUPFAM" id="SSF51735">
    <property type="entry name" value="NAD(P)-binding Rossmann-fold domains"/>
    <property type="match status" value="1"/>
</dbReference>
<accession>A0ABV8NWJ0</accession>
<dbReference type="PANTHER" id="PTHR13812">
    <property type="entry name" value="KETIMINE REDUCTASE MU-CRYSTALLIN"/>
    <property type="match status" value="1"/>
</dbReference>
<dbReference type="Proteomes" id="UP001595848">
    <property type="component" value="Unassembled WGS sequence"/>
</dbReference>
<comment type="caution">
    <text evidence="1">The sequence shown here is derived from an EMBL/GenBank/DDBJ whole genome shotgun (WGS) entry which is preliminary data.</text>
</comment>
<dbReference type="Gene3D" id="3.40.50.720">
    <property type="entry name" value="NAD(P)-binding Rossmann-like Domain"/>
    <property type="match status" value="1"/>
</dbReference>
<name>A0ABV8NWJ0_9BURK</name>
<evidence type="ECO:0000313" key="1">
    <source>
        <dbReference type="EMBL" id="MFC4200706.1"/>
    </source>
</evidence>
<reference evidence="2" key="1">
    <citation type="journal article" date="2019" name="Int. J. Syst. Evol. Microbiol.">
        <title>The Global Catalogue of Microorganisms (GCM) 10K type strain sequencing project: providing services to taxonomists for standard genome sequencing and annotation.</title>
        <authorList>
            <consortium name="The Broad Institute Genomics Platform"/>
            <consortium name="The Broad Institute Genome Sequencing Center for Infectious Disease"/>
            <person name="Wu L."/>
            <person name="Ma J."/>
        </authorList>
    </citation>
    <scope>NUCLEOTIDE SEQUENCE [LARGE SCALE GENOMIC DNA]</scope>
    <source>
        <strain evidence="2">LMG 24813</strain>
    </source>
</reference>